<dbReference type="EMBL" id="MT898391">
    <property type="protein sequence ID" value="QOS29138.1"/>
    <property type="molecule type" value="Genomic_DNA"/>
</dbReference>
<evidence type="ECO:0000313" key="7">
    <source>
        <dbReference type="EMBL" id="QOS28106.1"/>
    </source>
</evidence>
<evidence type="ECO:0000313" key="8">
    <source>
        <dbReference type="EMBL" id="QOS28608.1"/>
    </source>
</evidence>
<dbReference type="GO" id="GO:0016757">
    <property type="term" value="F:glycosyltransferase activity"/>
    <property type="evidence" value="ECO:0007669"/>
    <property type="project" value="UniProtKB-KW"/>
</dbReference>
<dbReference type="PANTHER" id="PTHR46401">
    <property type="entry name" value="GLYCOSYLTRANSFERASE WBBK-RELATED"/>
    <property type="match status" value="1"/>
</dbReference>
<dbReference type="EMBL" id="MT898358">
    <property type="protein sequence ID" value="QOS27810.1"/>
    <property type="molecule type" value="Genomic_DNA"/>
</dbReference>
<sequence>MRKYSIDFFGFSTSKGGAAIAATRIFKAIKKLTYARFFCMDISSNACEDIYNPPKVSWVINFSFRLIEFFLLKIIYPRSPVKVSLNIFGSPWIKRKLIESDSDFVYIQWINNNTISLGGLKRIIQGDKRTIIHLHDEWMLNGVFHISPNIFNYTPSFIGEYIDGFFLAKKRKMLKTAINTSFIVPSNFLKERLVEKLDIKRENIYVVPNPLPIDFFLQKDTIEESISDGNLKVLLPSFCPKKNPNKSTDMAIASIEFYAKANLHLMIEVISFGDYDHGEFLAPNIRHTHLGYVGHQELIEAIDASHITLVLSKFETFGQVAAESMARGTPVIARSDTAISELVTHKSDGFLIEKSDVEAVAAAIDWFKTNKHYKAIRFKSRANMEARLNMTTFESLYCKLLNEFYYER</sequence>
<dbReference type="EC" id="2.4.1.-" evidence="9"/>
<evidence type="ECO:0000256" key="1">
    <source>
        <dbReference type="ARBA" id="ARBA00022679"/>
    </source>
</evidence>
<dbReference type="PANTHER" id="PTHR46401:SF2">
    <property type="entry name" value="GLYCOSYLTRANSFERASE WBBK-RELATED"/>
    <property type="match status" value="1"/>
</dbReference>
<dbReference type="EMBL" id="MT898255">
    <property type="protein sequence ID" value="QOS23898.1"/>
    <property type="molecule type" value="Genomic_DNA"/>
</dbReference>
<dbReference type="RefSeq" id="WP_025634036.1">
    <property type="nucleotide sequence ID" value="NZ_CAWOTT010000045.1"/>
</dbReference>
<evidence type="ECO:0000313" key="5">
    <source>
        <dbReference type="EMBL" id="QOS23898.1"/>
    </source>
</evidence>
<dbReference type="InterPro" id="IPR001296">
    <property type="entry name" value="Glyco_trans_1"/>
</dbReference>
<dbReference type="EMBL" id="MT898047">
    <property type="protein sequence ID" value="QOS16302.1"/>
    <property type="molecule type" value="Genomic_DNA"/>
</dbReference>
<feature type="domain" description="Glycosyl transferase family 1" evidence="2">
    <location>
        <begin position="285"/>
        <end position="379"/>
    </location>
</feature>
<accession>A0A7M1WQT4</accession>
<evidence type="ECO:0000313" key="3">
    <source>
        <dbReference type="EMBL" id="QOS16302.1"/>
    </source>
</evidence>
<dbReference type="EMBL" id="MT898365">
    <property type="protein sequence ID" value="QOS28106.1"/>
    <property type="molecule type" value="Genomic_DNA"/>
</dbReference>
<evidence type="ECO:0000313" key="4">
    <source>
        <dbReference type="EMBL" id="QOS18265.1"/>
    </source>
</evidence>
<organism evidence="9">
    <name type="scientific">Vibrio parahaemolyticus</name>
    <dbReference type="NCBI Taxonomy" id="670"/>
    <lineage>
        <taxon>Bacteria</taxon>
        <taxon>Pseudomonadati</taxon>
        <taxon>Pseudomonadota</taxon>
        <taxon>Gammaproteobacteria</taxon>
        <taxon>Vibrionales</taxon>
        <taxon>Vibrionaceae</taxon>
        <taxon>Vibrio</taxon>
    </lineage>
</organism>
<dbReference type="Pfam" id="PF00534">
    <property type="entry name" value="Glycos_transf_1"/>
    <property type="match status" value="1"/>
</dbReference>
<protein>
    <submittedName>
        <fullName evidence="9">N-acetyl-alpha-D-glucosaminyl L-malate synthase</fullName>
        <ecNumber evidence="9">2.4.1.-</ecNumber>
    </submittedName>
</protein>
<evidence type="ECO:0000313" key="9">
    <source>
        <dbReference type="EMBL" id="QOS29138.1"/>
    </source>
</evidence>
<keyword evidence="9" id="KW-0328">Glycosyltransferase</keyword>
<keyword evidence="1 9" id="KW-0808">Transferase</keyword>
<gene>
    <name evidence="9" type="primary">bshA_2</name>
    <name evidence="9" type="ORF">VP107_00017</name>
    <name evidence="7" type="ORF">VP108_00017</name>
    <name evidence="5" type="ORF">VP110_00017</name>
    <name evidence="8" type="ORF">VP244_00017</name>
    <name evidence="6" type="ORF">VP81_00017</name>
    <name evidence="4" type="ORF">VP86_00017</name>
    <name evidence="3" type="ORF">VP97_00017</name>
</gene>
<proteinExistence type="predicted"/>
<dbReference type="SUPFAM" id="SSF53756">
    <property type="entry name" value="UDP-Glycosyltransferase/glycogen phosphorylase"/>
    <property type="match status" value="1"/>
</dbReference>
<dbReference type="EMBL" id="MT898101">
    <property type="protein sequence ID" value="QOS18265.1"/>
    <property type="molecule type" value="Genomic_DNA"/>
</dbReference>
<reference evidence="9" key="1">
    <citation type="submission" date="2020-08" db="EMBL/GenBank/DDBJ databases">
        <title>Genetic structure, function and evolution of capsule biosynthesis loci in Vibrio parahaemolyticus.</title>
        <authorList>
            <person name="Li L."/>
            <person name="Bian S."/>
        </authorList>
    </citation>
    <scope>NUCLEOTIDE SEQUENCE</scope>
    <source>
        <strain evidence="9">VP107</strain>
        <strain evidence="7">VP108</strain>
        <strain evidence="5">VP110</strain>
        <strain evidence="8">VP244</strain>
        <strain evidence="6">VP81</strain>
        <strain evidence="4">VP86</strain>
        <strain evidence="3">VP97</strain>
    </source>
</reference>
<dbReference type="Gene3D" id="3.40.50.2000">
    <property type="entry name" value="Glycogen Phosphorylase B"/>
    <property type="match status" value="2"/>
</dbReference>
<dbReference type="EMBL" id="MT898377">
    <property type="protein sequence ID" value="QOS28608.1"/>
    <property type="molecule type" value="Genomic_DNA"/>
</dbReference>
<dbReference type="CDD" id="cd03801">
    <property type="entry name" value="GT4_PimA-like"/>
    <property type="match status" value="1"/>
</dbReference>
<dbReference type="AlphaFoldDB" id="A0A7M1WQT4"/>
<evidence type="ECO:0000259" key="2">
    <source>
        <dbReference type="Pfam" id="PF00534"/>
    </source>
</evidence>
<evidence type="ECO:0000313" key="6">
    <source>
        <dbReference type="EMBL" id="QOS27810.1"/>
    </source>
</evidence>
<name>A0A7M1WQT4_VIBPH</name>